<dbReference type="Proteomes" id="UP000186777">
    <property type="component" value="Unassembled WGS sequence"/>
</dbReference>
<comment type="subcellular location">
    <subcellularLocation>
        <location evidence="1">Membrane</location>
        <topology evidence="1">Single-pass membrane protein</topology>
    </subcellularLocation>
</comment>
<evidence type="ECO:0000313" key="6">
    <source>
        <dbReference type="EMBL" id="OLA39438.1"/>
    </source>
</evidence>
<name>A0A1Q6RAN2_9FIRM</name>
<keyword evidence="4" id="KW-1133">Transmembrane helix</keyword>
<dbReference type="EMBL" id="MNTG01000001">
    <property type="protein sequence ID" value="OLA39438.1"/>
    <property type="molecule type" value="Genomic_DNA"/>
</dbReference>
<proteinExistence type="predicted"/>
<dbReference type="Gene3D" id="3.30.700.10">
    <property type="entry name" value="Glycoprotein, Type 4 Pilin"/>
    <property type="match status" value="1"/>
</dbReference>
<dbReference type="STRING" id="626940.BHW43_00655"/>
<accession>A0A1Q6RAN2</accession>
<sequence length="128" mass="13427">MLKTMRKQGGFTLIEVVAAAALIGIMATMLLPSLSGANDRVKNARLQNDLVTIDQAIQLYKMDAGTVPAELTTLDSEYLGGKLEFKDAKGEALTYTPNTTDGTYTLSGKNSKGAAVTSPGSKANAGEQ</sequence>
<dbReference type="PRINTS" id="PR00813">
    <property type="entry name" value="BCTERIALGSPG"/>
</dbReference>
<dbReference type="GO" id="GO:0016020">
    <property type="term" value="C:membrane"/>
    <property type="evidence" value="ECO:0007669"/>
    <property type="project" value="UniProtKB-SubCell"/>
</dbReference>
<dbReference type="NCBIfam" id="TIGR02532">
    <property type="entry name" value="IV_pilin_GFxxxE"/>
    <property type="match status" value="1"/>
</dbReference>
<evidence type="ECO:0000256" key="1">
    <source>
        <dbReference type="ARBA" id="ARBA00004167"/>
    </source>
</evidence>
<dbReference type="AlphaFoldDB" id="A0A1Q6RAN2"/>
<protein>
    <submittedName>
        <fullName evidence="6">Uncharacterized protein</fullName>
    </submittedName>
</protein>
<dbReference type="Pfam" id="PF07963">
    <property type="entry name" value="N_methyl"/>
    <property type="match status" value="1"/>
</dbReference>
<dbReference type="RefSeq" id="WP_293692489.1">
    <property type="nucleotide sequence ID" value="NZ_CAMQNL010000001.1"/>
</dbReference>
<reference evidence="6 7" key="1">
    <citation type="journal article" date="2016" name="Nat. Biotechnol.">
        <title>Measurement of bacterial replication rates in microbial communities.</title>
        <authorList>
            <person name="Brown C.T."/>
            <person name="Olm M.R."/>
            <person name="Thomas B.C."/>
            <person name="Banfield J.F."/>
        </authorList>
    </citation>
    <scope>NUCLEOTIDE SEQUENCE [LARGE SCALE GENOMIC DNA]</scope>
    <source>
        <strain evidence="6">46_33</strain>
    </source>
</reference>
<evidence type="ECO:0000256" key="2">
    <source>
        <dbReference type="ARBA" id="ARBA00022481"/>
    </source>
</evidence>
<keyword evidence="3" id="KW-0812">Transmembrane</keyword>
<dbReference type="InterPro" id="IPR045584">
    <property type="entry name" value="Pilin-like"/>
</dbReference>
<comment type="caution">
    <text evidence="6">The sequence shown here is derived from an EMBL/GenBank/DDBJ whole genome shotgun (WGS) entry which is preliminary data.</text>
</comment>
<dbReference type="GO" id="GO:0015627">
    <property type="term" value="C:type II protein secretion system complex"/>
    <property type="evidence" value="ECO:0007669"/>
    <property type="project" value="InterPro"/>
</dbReference>
<keyword evidence="5" id="KW-0472">Membrane</keyword>
<organism evidence="6 7">
    <name type="scientific">Phascolarctobacterium succinatutens</name>
    <dbReference type="NCBI Taxonomy" id="626940"/>
    <lineage>
        <taxon>Bacteria</taxon>
        <taxon>Bacillati</taxon>
        <taxon>Bacillota</taxon>
        <taxon>Negativicutes</taxon>
        <taxon>Acidaminococcales</taxon>
        <taxon>Acidaminococcaceae</taxon>
        <taxon>Phascolarctobacterium</taxon>
    </lineage>
</organism>
<dbReference type="GO" id="GO:0015628">
    <property type="term" value="P:protein secretion by the type II secretion system"/>
    <property type="evidence" value="ECO:0007669"/>
    <property type="project" value="InterPro"/>
</dbReference>
<evidence type="ECO:0000313" key="7">
    <source>
        <dbReference type="Proteomes" id="UP000186777"/>
    </source>
</evidence>
<dbReference type="InterPro" id="IPR012902">
    <property type="entry name" value="N_methyl_site"/>
</dbReference>
<dbReference type="PANTHER" id="PTHR30093">
    <property type="entry name" value="GENERAL SECRETION PATHWAY PROTEIN G"/>
    <property type="match status" value="1"/>
</dbReference>
<evidence type="ECO:0000256" key="5">
    <source>
        <dbReference type="ARBA" id="ARBA00023136"/>
    </source>
</evidence>
<dbReference type="InterPro" id="IPR000983">
    <property type="entry name" value="Bac_GSPG_pilin"/>
</dbReference>
<keyword evidence="2" id="KW-0488">Methylation</keyword>
<gene>
    <name evidence="6" type="ORF">BHW43_00655</name>
</gene>
<evidence type="ECO:0000256" key="3">
    <source>
        <dbReference type="ARBA" id="ARBA00022692"/>
    </source>
</evidence>
<dbReference type="PROSITE" id="PS00409">
    <property type="entry name" value="PROKAR_NTER_METHYL"/>
    <property type="match status" value="1"/>
</dbReference>
<dbReference type="PANTHER" id="PTHR30093:SF44">
    <property type="entry name" value="TYPE II SECRETION SYSTEM CORE PROTEIN G"/>
    <property type="match status" value="1"/>
</dbReference>
<evidence type="ECO:0000256" key="4">
    <source>
        <dbReference type="ARBA" id="ARBA00022989"/>
    </source>
</evidence>
<dbReference type="SUPFAM" id="SSF54523">
    <property type="entry name" value="Pili subunits"/>
    <property type="match status" value="1"/>
</dbReference>